<accession>A0A820FUS7</accession>
<protein>
    <submittedName>
        <fullName evidence="1">Uncharacterized protein</fullName>
    </submittedName>
</protein>
<gene>
    <name evidence="1" type="ORF">OTI717_LOCUS41048</name>
</gene>
<reference evidence="1" key="1">
    <citation type="submission" date="2021-02" db="EMBL/GenBank/DDBJ databases">
        <authorList>
            <person name="Nowell W R."/>
        </authorList>
    </citation>
    <scope>NUCLEOTIDE SEQUENCE</scope>
</reference>
<sequence>MVRVEQEHAQQRSTRPKRLTSVTNENILIQAKQEYLDGLLDLKDYQQRLRSLDYRYINVFDTFDKDNLDYERQQS</sequence>
<comment type="caution">
    <text evidence="1">The sequence shown here is derived from an EMBL/GenBank/DDBJ whole genome shotgun (WGS) entry which is preliminary data.</text>
</comment>
<evidence type="ECO:0000313" key="2">
    <source>
        <dbReference type="Proteomes" id="UP000663823"/>
    </source>
</evidence>
<dbReference type="AlphaFoldDB" id="A0A820FUS7"/>
<dbReference type="EMBL" id="CAJOAX010037434">
    <property type="protein sequence ID" value="CAF4269464.1"/>
    <property type="molecule type" value="Genomic_DNA"/>
</dbReference>
<organism evidence="1 2">
    <name type="scientific">Rotaria sordida</name>
    <dbReference type="NCBI Taxonomy" id="392033"/>
    <lineage>
        <taxon>Eukaryota</taxon>
        <taxon>Metazoa</taxon>
        <taxon>Spiralia</taxon>
        <taxon>Gnathifera</taxon>
        <taxon>Rotifera</taxon>
        <taxon>Eurotatoria</taxon>
        <taxon>Bdelloidea</taxon>
        <taxon>Philodinida</taxon>
        <taxon>Philodinidae</taxon>
        <taxon>Rotaria</taxon>
    </lineage>
</organism>
<name>A0A820FUS7_9BILA</name>
<evidence type="ECO:0000313" key="1">
    <source>
        <dbReference type="EMBL" id="CAF4269464.1"/>
    </source>
</evidence>
<proteinExistence type="predicted"/>
<dbReference type="Proteomes" id="UP000663823">
    <property type="component" value="Unassembled WGS sequence"/>
</dbReference>